<dbReference type="PANTHER" id="PTHR33481">
    <property type="entry name" value="REVERSE TRANSCRIPTASE"/>
    <property type="match status" value="1"/>
</dbReference>
<evidence type="ECO:0008006" key="3">
    <source>
        <dbReference type="Google" id="ProtNLM"/>
    </source>
</evidence>
<name>A0A5E4N8C0_9HEMI</name>
<dbReference type="AlphaFoldDB" id="A0A5E4N8C0"/>
<keyword evidence="2" id="KW-1185">Reference proteome</keyword>
<protein>
    <recommendedName>
        <fullName evidence="3">Reverse transcriptase domain</fullName>
    </recommendedName>
</protein>
<accession>A0A5E4N8C0</accession>
<dbReference type="PANTHER" id="PTHR33481:SF1">
    <property type="entry name" value="ENDONUCLEASE_EXONUCLEASE_PHOSPHATASE DOMAIN-CONTAINING PROTEIN-RELATED"/>
    <property type="match status" value="1"/>
</dbReference>
<sequence length="181" mass="20485">MNDARVKFVSKAKYLGVILDRKLNFAVHVNYVADKAKGLALRLRGIAATRWGLRSPELRLIYKGAMVPTAVYAASVWAHRLNQNVSLAATLYRAQWPTLLSKIGAYRTAPTSALQVLARSLPLDLEVRKRSDLYDRRRALAEHQPTRSLADIKSALVRKWQERWDTAVTGRVTYAFIPNIQ</sequence>
<dbReference type="OrthoDB" id="6615482at2759"/>
<proteinExistence type="predicted"/>
<gene>
    <name evidence="1" type="ORF">CINCED_3A023222</name>
</gene>
<evidence type="ECO:0000313" key="2">
    <source>
        <dbReference type="Proteomes" id="UP000325440"/>
    </source>
</evidence>
<dbReference type="EMBL" id="CABPRJ010001495">
    <property type="protein sequence ID" value="VVC38746.1"/>
    <property type="molecule type" value="Genomic_DNA"/>
</dbReference>
<evidence type="ECO:0000313" key="1">
    <source>
        <dbReference type="EMBL" id="VVC38746.1"/>
    </source>
</evidence>
<organism evidence="1 2">
    <name type="scientific">Cinara cedri</name>
    <dbReference type="NCBI Taxonomy" id="506608"/>
    <lineage>
        <taxon>Eukaryota</taxon>
        <taxon>Metazoa</taxon>
        <taxon>Ecdysozoa</taxon>
        <taxon>Arthropoda</taxon>
        <taxon>Hexapoda</taxon>
        <taxon>Insecta</taxon>
        <taxon>Pterygota</taxon>
        <taxon>Neoptera</taxon>
        <taxon>Paraneoptera</taxon>
        <taxon>Hemiptera</taxon>
        <taxon>Sternorrhyncha</taxon>
        <taxon>Aphidomorpha</taxon>
        <taxon>Aphidoidea</taxon>
        <taxon>Aphididae</taxon>
        <taxon>Lachninae</taxon>
        <taxon>Cinara</taxon>
    </lineage>
</organism>
<reference evidence="1 2" key="1">
    <citation type="submission" date="2019-08" db="EMBL/GenBank/DDBJ databases">
        <authorList>
            <person name="Alioto T."/>
            <person name="Alioto T."/>
            <person name="Gomez Garrido J."/>
        </authorList>
    </citation>
    <scope>NUCLEOTIDE SEQUENCE [LARGE SCALE GENOMIC DNA]</scope>
</reference>
<dbReference type="Proteomes" id="UP000325440">
    <property type="component" value="Unassembled WGS sequence"/>
</dbReference>